<comment type="caution">
    <text evidence="2">The sequence shown here is derived from an EMBL/GenBank/DDBJ whole genome shotgun (WGS) entry which is preliminary data.</text>
</comment>
<gene>
    <name evidence="2" type="ORF">TEA_012575</name>
</gene>
<accession>A0A4S4EPH7</accession>
<reference evidence="2 3" key="1">
    <citation type="journal article" date="2018" name="Proc. Natl. Acad. Sci. U.S.A.">
        <title>Draft genome sequence of Camellia sinensis var. sinensis provides insights into the evolution of the tea genome and tea quality.</title>
        <authorList>
            <person name="Wei C."/>
            <person name="Yang H."/>
            <person name="Wang S."/>
            <person name="Zhao J."/>
            <person name="Liu C."/>
            <person name="Gao L."/>
            <person name="Xia E."/>
            <person name="Lu Y."/>
            <person name="Tai Y."/>
            <person name="She G."/>
            <person name="Sun J."/>
            <person name="Cao H."/>
            <person name="Tong W."/>
            <person name="Gao Q."/>
            <person name="Li Y."/>
            <person name="Deng W."/>
            <person name="Jiang X."/>
            <person name="Wang W."/>
            <person name="Chen Q."/>
            <person name="Zhang S."/>
            <person name="Li H."/>
            <person name="Wu J."/>
            <person name="Wang P."/>
            <person name="Li P."/>
            <person name="Shi C."/>
            <person name="Zheng F."/>
            <person name="Jian J."/>
            <person name="Huang B."/>
            <person name="Shan D."/>
            <person name="Shi M."/>
            <person name="Fang C."/>
            <person name="Yue Y."/>
            <person name="Li F."/>
            <person name="Li D."/>
            <person name="Wei S."/>
            <person name="Han B."/>
            <person name="Jiang C."/>
            <person name="Yin Y."/>
            <person name="Xia T."/>
            <person name="Zhang Z."/>
            <person name="Bennetzen J.L."/>
            <person name="Zhao S."/>
            <person name="Wan X."/>
        </authorList>
    </citation>
    <scope>NUCLEOTIDE SEQUENCE [LARGE SCALE GENOMIC DNA]</scope>
    <source>
        <strain evidence="3">cv. Shuchazao</strain>
        <tissue evidence="2">Leaf</tissue>
    </source>
</reference>
<dbReference type="AlphaFoldDB" id="A0A4S4EPH7"/>
<evidence type="ECO:0000313" key="2">
    <source>
        <dbReference type="EMBL" id="THG18643.1"/>
    </source>
</evidence>
<dbReference type="EMBL" id="SDRB02002936">
    <property type="protein sequence ID" value="THG18643.1"/>
    <property type="molecule type" value="Genomic_DNA"/>
</dbReference>
<feature type="compositionally biased region" description="Basic and acidic residues" evidence="1">
    <location>
        <begin position="190"/>
        <end position="200"/>
    </location>
</feature>
<dbReference type="PANTHER" id="PTHR46508:SF2">
    <property type="entry name" value="INCREASED DNA METHYLATION 1"/>
    <property type="match status" value="1"/>
</dbReference>
<name>A0A4S4EPH7_CAMSN</name>
<dbReference type="Proteomes" id="UP000306102">
    <property type="component" value="Unassembled WGS sequence"/>
</dbReference>
<organism evidence="2 3">
    <name type="scientific">Camellia sinensis var. sinensis</name>
    <name type="common">China tea</name>
    <dbReference type="NCBI Taxonomy" id="542762"/>
    <lineage>
        <taxon>Eukaryota</taxon>
        <taxon>Viridiplantae</taxon>
        <taxon>Streptophyta</taxon>
        <taxon>Embryophyta</taxon>
        <taxon>Tracheophyta</taxon>
        <taxon>Spermatophyta</taxon>
        <taxon>Magnoliopsida</taxon>
        <taxon>eudicotyledons</taxon>
        <taxon>Gunneridae</taxon>
        <taxon>Pentapetalae</taxon>
        <taxon>asterids</taxon>
        <taxon>Ericales</taxon>
        <taxon>Theaceae</taxon>
        <taxon>Camellia</taxon>
    </lineage>
</organism>
<dbReference type="PANTHER" id="PTHR46508">
    <property type="entry name" value="PHD FINGER FAMILY PROTEIN"/>
    <property type="match status" value="1"/>
</dbReference>
<evidence type="ECO:0000256" key="1">
    <source>
        <dbReference type="SAM" id="MobiDB-lite"/>
    </source>
</evidence>
<evidence type="ECO:0000313" key="3">
    <source>
        <dbReference type="Proteomes" id="UP000306102"/>
    </source>
</evidence>
<feature type="region of interest" description="Disordered" evidence="1">
    <location>
        <begin position="179"/>
        <end position="200"/>
    </location>
</feature>
<dbReference type="STRING" id="542762.A0A4S4EPH7"/>
<sequence length="267" mass="30040">MTERSNALRNNIMKAAIFVELLNKDKDDSFTNVLLLQRIWCVTNLLSGSIIRAVYLGIHSRIGFVNLLPDGFSWTLLRYIHGDQRVHSAQRLVALKAECNSKLAVALTIMEECFLSMVDSRTGIDMIPHVLYNWGTDDMCEMTHKRQTNIIDHTATAGTADPEVATDYVEADPPRYASPLRSDMVSASDKGCRQDSRAKKELQTLEPKMKLVRNARRKKSHKHNKPRTSLPQDLTIENDGALVHVSIAWDQEGVGDFCSQVPSTYPT</sequence>
<proteinExistence type="predicted"/>
<keyword evidence="3" id="KW-1185">Reference proteome</keyword>
<protein>
    <submittedName>
        <fullName evidence="2">Uncharacterized protein</fullName>
    </submittedName>
</protein>